<evidence type="ECO:0000259" key="1">
    <source>
        <dbReference type="Pfam" id="PF00462"/>
    </source>
</evidence>
<gene>
    <name evidence="2" type="ORF">SAMN05444280_13239</name>
</gene>
<proteinExistence type="predicted"/>
<evidence type="ECO:0000313" key="2">
    <source>
        <dbReference type="EMBL" id="SHJ82017.1"/>
    </source>
</evidence>
<dbReference type="EMBL" id="FQZE01000032">
    <property type="protein sequence ID" value="SHJ82017.1"/>
    <property type="molecule type" value="Genomic_DNA"/>
</dbReference>
<dbReference type="PANTHER" id="PTHR34386">
    <property type="entry name" value="GLUTAREDOXIN"/>
    <property type="match status" value="1"/>
</dbReference>
<evidence type="ECO:0000313" key="3">
    <source>
        <dbReference type="Proteomes" id="UP000184050"/>
    </source>
</evidence>
<protein>
    <submittedName>
        <fullName evidence="2">Glutaredoxin-like protein, YruB-family</fullName>
    </submittedName>
</protein>
<dbReference type="RefSeq" id="WP_073172437.1">
    <property type="nucleotide sequence ID" value="NZ_FQZE01000032.1"/>
</dbReference>
<dbReference type="InterPro" id="IPR051548">
    <property type="entry name" value="Grx-like_ET"/>
</dbReference>
<dbReference type="PANTHER" id="PTHR34386:SF1">
    <property type="entry name" value="GLUTAREDOXIN-LIKE PROTEIN NRDH"/>
    <property type="match status" value="1"/>
</dbReference>
<dbReference type="CDD" id="cd02947">
    <property type="entry name" value="TRX_family"/>
    <property type="match status" value="1"/>
</dbReference>
<name>A0A1M6MF13_9BACT</name>
<dbReference type="STRING" id="1168035.SAMN05444280_13239"/>
<dbReference type="CDD" id="cd02976">
    <property type="entry name" value="NrdH"/>
    <property type="match status" value="1"/>
</dbReference>
<dbReference type="PROSITE" id="PS51354">
    <property type="entry name" value="GLUTAREDOXIN_2"/>
    <property type="match status" value="1"/>
</dbReference>
<reference evidence="2 3" key="1">
    <citation type="submission" date="2016-11" db="EMBL/GenBank/DDBJ databases">
        <authorList>
            <person name="Jaros S."/>
            <person name="Januszkiewicz K."/>
            <person name="Wedrychowicz H."/>
        </authorList>
    </citation>
    <scope>NUCLEOTIDE SEQUENCE [LARGE SCALE GENOMIC DNA]</scope>
    <source>
        <strain evidence="2 3">DSM 27063</strain>
    </source>
</reference>
<accession>A0A1M6MF13</accession>
<feature type="domain" description="Glutaredoxin" evidence="1">
    <location>
        <begin position="122"/>
        <end position="181"/>
    </location>
</feature>
<sequence>MKTISNFSGLKSEIESNENVWLLLYKNGSSQSDCALENFIKAEAKVLEKGKNDVLCSADVNKVRDIHPEYKITSVPTLLHFEKGKLKNTVKGCHQPEQFNAVLEKAAFVVSTNGDEKPRKNVTVYTTPTCTWCNTIKRHLQENRIQFREINVAANQQAAEEMVRKSGQQGVPQTDINGEIIVGFDKPRIDRLLGIN</sequence>
<dbReference type="Pfam" id="PF00462">
    <property type="entry name" value="Glutaredoxin"/>
    <property type="match status" value="1"/>
</dbReference>
<dbReference type="SUPFAM" id="SSF52833">
    <property type="entry name" value="Thioredoxin-like"/>
    <property type="match status" value="2"/>
</dbReference>
<dbReference type="InterPro" id="IPR011911">
    <property type="entry name" value="GlrX_YruB"/>
</dbReference>
<dbReference type="GO" id="GO:0045454">
    <property type="term" value="P:cell redox homeostasis"/>
    <property type="evidence" value="ECO:0007669"/>
    <property type="project" value="TreeGrafter"/>
</dbReference>
<organism evidence="2 3">
    <name type="scientific">Tangfeifania diversioriginum</name>
    <dbReference type="NCBI Taxonomy" id="1168035"/>
    <lineage>
        <taxon>Bacteria</taxon>
        <taxon>Pseudomonadati</taxon>
        <taxon>Bacteroidota</taxon>
        <taxon>Bacteroidia</taxon>
        <taxon>Marinilabiliales</taxon>
        <taxon>Prolixibacteraceae</taxon>
        <taxon>Tangfeifania</taxon>
    </lineage>
</organism>
<dbReference type="Proteomes" id="UP000184050">
    <property type="component" value="Unassembled WGS sequence"/>
</dbReference>
<dbReference type="OrthoDB" id="9795531at2"/>
<keyword evidence="3" id="KW-1185">Reference proteome</keyword>
<dbReference type="InterPro" id="IPR002109">
    <property type="entry name" value="Glutaredoxin"/>
</dbReference>
<dbReference type="Gene3D" id="3.40.30.10">
    <property type="entry name" value="Glutaredoxin"/>
    <property type="match status" value="2"/>
</dbReference>
<dbReference type="InterPro" id="IPR036249">
    <property type="entry name" value="Thioredoxin-like_sf"/>
</dbReference>
<dbReference type="GO" id="GO:0009055">
    <property type="term" value="F:electron transfer activity"/>
    <property type="evidence" value="ECO:0007669"/>
    <property type="project" value="TreeGrafter"/>
</dbReference>
<dbReference type="AlphaFoldDB" id="A0A1M6MF13"/>
<dbReference type="NCBIfam" id="TIGR02196">
    <property type="entry name" value="GlrX_YruB"/>
    <property type="match status" value="1"/>
</dbReference>